<gene>
    <name evidence="2" type="ORF">J0695_15400</name>
</gene>
<dbReference type="GO" id="GO:0016787">
    <property type="term" value="F:hydrolase activity"/>
    <property type="evidence" value="ECO:0007669"/>
    <property type="project" value="UniProtKB-KW"/>
</dbReference>
<dbReference type="PANTHER" id="PTHR43798">
    <property type="entry name" value="MONOACYLGLYCEROL LIPASE"/>
    <property type="match status" value="1"/>
</dbReference>
<evidence type="ECO:0000259" key="1">
    <source>
        <dbReference type="Pfam" id="PF00561"/>
    </source>
</evidence>
<keyword evidence="3" id="KW-1185">Reference proteome</keyword>
<comment type="caution">
    <text evidence="2">The sequence shown here is derived from an EMBL/GenBank/DDBJ whole genome shotgun (WGS) entry which is preliminary data.</text>
</comment>
<dbReference type="AlphaFoldDB" id="A0A939F6D6"/>
<dbReference type="GO" id="GO:0016020">
    <property type="term" value="C:membrane"/>
    <property type="evidence" value="ECO:0007669"/>
    <property type="project" value="TreeGrafter"/>
</dbReference>
<dbReference type="Proteomes" id="UP000664167">
    <property type="component" value="Unassembled WGS sequence"/>
</dbReference>
<proteinExistence type="predicted"/>
<feature type="domain" description="AB hydrolase-1" evidence="1">
    <location>
        <begin position="21"/>
        <end position="267"/>
    </location>
</feature>
<dbReference type="InterPro" id="IPR029058">
    <property type="entry name" value="AB_hydrolase_fold"/>
</dbReference>
<dbReference type="Pfam" id="PF00561">
    <property type="entry name" value="Abhydrolase_1"/>
    <property type="match status" value="1"/>
</dbReference>
<dbReference type="InterPro" id="IPR050266">
    <property type="entry name" value="AB_hydrolase_sf"/>
</dbReference>
<dbReference type="InterPro" id="IPR000073">
    <property type="entry name" value="AB_hydrolase_1"/>
</dbReference>
<dbReference type="PANTHER" id="PTHR43798:SF27">
    <property type="entry name" value="HYDROLASE ALPHA_BETA HYDROLASE FOLD FAMILY"/>
    <property type="match status" value="1"/>
</dbReference>
<reference evidence="2" key="1">
    <citation type="submission" date="2021-03" db="EMBL/GenBank/DDBJ databases">
        <title>Streptomyces poriferae sp. nov., a novel marine sponge-derived Actinobacteria species with anti-MRSA activity.</title>
        <authorList>
            <person name="Sandoval-Powers M."/>
            <person name="Kralova S."/>
            <person name="Nguyen G.-S."/>
            <person name="Fawwal D."/>
            <person name="Degnes K."/>
            <person name="Klinkenberg G."/>
            <person name="Sletta H."/>
            <person name="Wentzel A."/>
            <person name="Liles M.R."/>
        </authorList>
    </citation>
    <scope>NUCLEOTIDE SEQUENCE</scope>
    <source>
        <strain evidence="2">DSM 41794</strain>
    </source>
</reference>
<accession>A0A939F6D6</accession>
<dbReference type="EMBL" id="JAFLRJ010000140">
    <property type="protein sequence ID" value="MBO0513175.1"/>
    <property type="molecule type" value="Genomic_DNA"/>
</dbReference>
<dbReference type="SUPFAM" id="SSF53474">
    <property type="entry name" value="alpha/beta-Hydrolases"/>
    <property type="match status" value="1"/>
</dbReference>
<sequence>MPKFSAHDGTELAYHLKGEGPPLVCLPGGPLRASAYFGDLGGLTAHRQLVLLDLRGSGDSAAPADPSAYRCDRLVHDVEALREHLGLDRIDLLAHSAAGDLSLLYAARHPGRLSSLTLVTPVAQAAGIVITDDERRAAAELRSGEPWYDAARTALDKLLDGGDAPELWAAIRPLAYGTWDAAAQELAARSATERAGAEARAQYWAEGAFDPPATVAALAAVDVPVLVLAGELDSEPGAARARELAALFPHGEAAVQRGAAHFPWMDGAGAFVRTVAAFLDPEVRGG</sequence>
<organism evidence="2 3">
    <name type="scientific">Streptomyces beijiangensis</name>
    <dbReference type="NCBI Taxonomy" id="163361"/>
    <lineage>
        <taxon>Bacteria</taxon>
        <taxon>Bacillati</taxon>
        <taxon>Actinomycetota</taxon>
        <taxon>Actinomycetes</taxon>
        <taxon>Kitasatosporales</taxon>
        <taxon>Streptomycetaceae</taxon>
        <taxon>Streptomyces</taxon>
    </lineage>
</organism>
<name>A0A939F6D6_9ACTN</name>
<evidence type="ECO:0000313" key="2">
    <source>
        <dbReference type="EMBL" id="MBO0513175.1"/>
    </source>
</evidence>
<protein>
    <submittedName>
        <fullName evidence="2">Alpha/beta hydrolase</fullName>
    </submittedName>
</protein>
<evidence type="ECO:0000313" key="3">
    <source>
        <dbReference type="Proteomes" id="UP000664167"/>
    </source>
</evidence>
<keyword evidence="2" id="KW-0378">Hydrolase</keyword>
<dbReference type="Gene3D" id="3.40.50.1820">
    <property type="entry name" value="alpha/beta hydrolase"/>
    <property type="match status" value="1"/>
</dbReference>